<comment type="caution">
    <text evidence="2">The sequence shown here is derived from an EMBL/GenBank/DDBJ whole genome shotgun (WGS) entry which is preliminary data.</text>
</comment>
<feature type="signal peptide" evidence="1">
    <location>
        <begin position="1"/>
        <end position="20"/>
    </location>
</feature>
<keyword evidence="1" id="KW-0732">Signal</keyword>
<gene>
    <name evidence="2" type="ORF">ACFOGH_03040</name>
</gene>
<evidence type="ECO:0000313" key="2">
    <source>
        <dbReference type="EMBL" id="MFC3179954.1"/>
    </source>
</evidence>
<proteinExistence type="predicted"/>
<dbReference type="Proteomes" id="UP001595547">
    <property type="component" value="Unassembled WGS sequence"/>
</dbReference>
<dbReference type="RefSeq" id="WP_380071575.1">
    <property type="nucleotide sequence ID" value="NZ_JBHRTO010000001.1"/>
</dbReference>
<protein>
    <submittedName>
        <fullName evidence="2">Uncharacterized protein</fullName>
    </submittedName>
</protein>
<evidence type="ECO:0000256" key="1">
    <source>
        <dbReference type="SAM" id="SignalP"/>
    </source>
</evidence>
<feature type="chain" id="PRO_5045809199" evidence="1">
    <location>
        <begin position="21"/>
        <end position="133"/>
    </location>
</feature>
<evidence type="ECO:0000313" key="3">
    <source>
        <dbReference type="Proteomes" id="UP001595547"/>
    </source>
</evidence>
<name>A0ABV7IYJ4_9RHOB</name>
<organism evidence="2 3">
    <name type="scientific">Cypionkella sinensis</name>
    <dbReference type="NCBI Taxonomy" id="1756043"/>
    <lineage>
        <taxon>Bacteria</taxon>
        <taxon>Pseudomonadati</taxon>
        <taxon>Pseudomonadota</taxon>
        <taxon>Alphaproteobacteria</taxon>
        <taxon>Rhodobacterales</taxon>
        <taxon>Paracoccaceae</taxon>
        <taxon>Cypionkella</taxon>
    </lineage>
</organism>
<reference evidence="3" key="1">
    <citation type="journal article" date="2019" name="Int. J. Syst. Evol. Microbiol.">
        <title>The Global Catalogue of Microorganisms (GCM) 10K type strain sequencing project: providing services to taxonomists for standard genome sequencing and annotation.</title>
        <authorList>
            <consortium name="The Broad Institute Genomics Platform"/>
            <consortium name="The Broad Institute Genome Sequencing Center for Infectious Disease"/>
            <person name="Wu L."/>
            <person name="Ma J."/>
        </authorList>
    </citation>
    <scope>NUCLEOTIDE SEQUENCE [LARGE SCALE GENOMIC DNA]</scope>
    <source>
        <strain evidence="3">KCTC 52039</strain>
    </source>
</reference>
<sequence length="133" mass="14184">MRIGIGYFAMAACLTSMVWAGAAAAMSDEKAAALGQVVAAWKIAKRCDGVKPIGNGDYQSFVMAATEITAAQGFGRQGMRALLFYGRADDNDNLGAFELDKRGLFNQDKALCRFGKKMAGTEDSIGRFLKGAK</sequence>
<accession>A0ABV7IYJ4</accession>
<keyword evidence="3" id="KW-1185">Reference proteome</keyword>
<dbReference type="EMBL" id="JBHRTO010000001">
    <property type="protein sequence ID" value="MFC3179954.1"/>
    <property type="molecule type" value="Genomic_DNA"/>
</dbReference>